<dbReference type="GO" id="GO:0003677">
    <property type="term" value="F:DNA binding"/>
    <property type="evidence" value="ECO:0007669"/>
    <property type="project" value="InterPro"/>
</dbReference>
<evidence type="ECO:0000313" key="2">
    <source>
        <dbReference type="EMBL" id="KKW32845.1"/>
    </source>
</evidence>
<dbReference type="Pfam" id="PF01381">
    <property type="entry name" value="HTH_3"/>
    <property type="match status" value="1"/>
</dbReference>
<dbReference type="Proteomes" id="UP000034711">
    <property type="component" value="Unassembled WGS sequence"/>
</dbReference>
<dbReference type="AlphaFoldDB" id="A0A0G1XPP2"/>
<organism evidence="2 3">
    <name type="scientific">Candidatus Uhrbacteria bacterium GW2011_GWA2_53_10</name>
    <dbReference type="NCBI Taxonomy" id="1618980"/>
    <lineage>
        <taxon>Bacteria</taxon>
        <taxon>Candidatus Uhriibacteriota</taxon>
    </lineage>
</organism>
<dbReference type="Gene3D" id="1.10.260.40">
    <property type="entry name" value="lambda repressor-like DNA-binding domains"/>
    <property type="match status" value="1"/>
</dbReference>
<evidence type="ECO:0000313" key="3">
    <source>
        <dbReference type="Proteomes" id="UP000034711"/>
    </source>
</evidence>
<dbReference type="SUPFAM" id="SSF47413">
    <property type="entry name" value="lambda repressor-like DNA-binding domains"/>
    <property type="match status" value="1"/>
</dbReference>
<reference evidence="2 3" key="1">
    <citation type="journal article" date="2015" name="Nature">
        <title>rRNA introns, odd ribosomes, and small enigmatic genomes across a large radiation of phyla.</title>
        <authorList>
            <person name="Brown C.T."/>
            <person name="Hug L.A."/>
            <person name="Thomas B.C."/>
            <person name="Sharon I."/>
            <person name="Castelle C.J."/>
            <person name="Singh A."/>
            <person name="Wilkins M.J."/>
            <person name="Williams K.H."/>
            <person name="Banfield J.F."/>
        </authorList>
    </citation>
    <scope>NUCLEOTIDE SEQUENCE [LARGE SCALE GENOMIC DNA]</scope>
</reference>
<name>A0A0G1XPP2_9BACT</name>
<dbReference type="InterPro" id="IPR001387">
    <property type="entry name" value="Cro/C1-type_HTH"/>
</dbReference>
<proteinExistence type="predicted"/>
<dbReference type="EMBL" id="LCRI01000012">
    <property type="protein sequence ID" value="KKW32845.1"/>
    <property type="molecule type" value="Genomic_DNA"/>
</dbReference>
<dbReference type="InterPro" id="IPR010982">
    <property type="entry name" value="Lambda_DNA-bd_dom_sf"/>
</dbReference>
<comment type="caution">
    <text evidence="2">The sequence shown here is derived from an EMBL/GenBank/DDBJ whole genome shotgun (WGS) entry which is preliminary data.</text>
</comment>
<dbReference type="SMART" id="SM00530">
    <property type="entry name" value="HTH_XRE"/>
    <property type="match status" value="1"/>
</dbReference>
<feature type="domain" description="HTH cro/C1-type" evidence="1">
    <location>
        <begin position="28"/>
        <end position="82"/>
    </location>
</feature>
<accession>A0A0G1XPP2</accession>
<sequence>MKQKLLRDKETKKAYDDLEPEYALVRLMIEKRLQRKLTQAALAKKIGTKQSAISRFESGTYNPTIGFLRKMSDALGAELKISVSS</sequence>
<dbReference type="CDD" id="cd00093">
    <property type="entry name" value="HTH_XRE"/>
    <property type="match status" value="1"/>
</dbReference>
<evidence type="ECO:0000259" key="1">
    <source>
        <dbReference type="PROSITE" id="PS50943"/>
    </source>
</evidence>
<dbReference type="PROSITE" id="PS50943">
    <property type="entry name" value="HTH_CROC1"/>
    <property type="match status" value="1"/>
</dbReference>
<gene>
    <name evidence="2" type="ORF">UY77_C0012G0012</name>
</gene>
<protein>
    <submittedName>
        <fullName evidence="2">Helix-turn-helix domain protein</fullName>
    </submittedName>
</protein>